<keyword evidence="2" id="KW-0175">Coiled coil</keyword>
<feature type="coiled-coil region" evidence="2">
    <location>
        <begin position="40"/>
        <end position="109"/>
    </location>
</feature>
<feature type="signal peptide" evidence="3">
    <location>
        <begin position="1"/>
        <end position="39"/>
    </location>
</feature>
<dbReference type="Gene3D" id="6.10.250.3150">
    <property type="match status" value="1"/>
</dbReference>
<dbReference type="Pfam" id="PF24568">
    <property type="entry name" value="CC_PcsB"/>
    <property type="match status" value="1"/>
</dbReference>
<keyword evidence="1 3" id="KW-0732">Signal</keyword>
<dbReference type="KEGG" id="tum:CBW65_09010"/>
<sequence>MRPIRKGVKAGMSNKGNQWTACLLAGLLLTTALQGTALAAEQKGEQAEKIQQEITQVDKELQDTLQTMQDLEAELTAGMKEKEKMKGEIAALEQRIEKHREKLKERVKVMYEKGDVSFWEVLFQATDFSDFLERLQMLSMIVEQDQELIDQLRADQEQLKVTKAKLDAQQKARRAKQEELRKTEQDLQAKAKNLKGDLAEALAAPAEDQMVVEQAYQNYTGPQFIQSVAGNGSYAWPVPSSFAISSGYGMRGSEFHKGIDISAPIGTPFVAVADGVVVQAGSASGYGHWIVIDHGGGVTSVYGHMYGNGIYVSTGQTVRQGQVIGATGNDGYSTGPHLHLSMQSGGGYVNPLAFLQ</sequence>
<evidence type="ECO:0000313" key="6">
    <source>
        <dbReference type="EMBL" id="ARU61157.1"/>
    </source>
</evidence>
<protein>
    <submittedName>
        <fullName evidence="6">Uncharacterized protein</fullName>
    </submittedName>
</protein>
<name>A0A1Y0IKY6_9BACL</name>
<dbReference type="PANTHER" id="PTHR21666:SF270">
    <property type="entry name" value="MUREIN HYDROLASE ACTIVATOR ENVC"/>
    <property type="match status" value="1"/>
</dbReference>
<dbReference type="SUPFAM" id="SSF51261">
    <property type="entry name" value="Duplicated hybrid motif"/>
    <property type="match status" value="1"/>
</dbReference>
<feature type="coiled-coil region" evidence="2">
    <location>
        <begin position="142"/>
        <end position="204"/>
    </location>
</feature>
<dbReference type="AlphaFoldDB" id="A0A1Y0IKY6"/>
<evidence type="ECO:0000256" key="2">
    <source>
        <dbReference type="SAM" id="Coils"/>
    </source>
</evidence>
<dbReference type="Pfam" id="PF01551">
    <property type="entry name" value="Peptidase_M23"/>
    <property type="match status" value="1"/>
</dbReference>
<accession>A0A1Y0IKY6</accession>
<feature type="domain" description="M23ase beta-sheet core" evidence="4">
    <location>
        <begin position="255"/>
        <end position="351"/>
    </location>
</feature>
<keyword evidence="7" id="KW-1185">Reference proteome</keyword>
<evidence type="ECO:0000313" key="7">
    <source>
        <dbReference type="Proteomes" id="UP000195437"/>
    </source>
</evidence>
<evidence type="ECO:0000256" key="1">
    <source>
        <dbReference type="ARBA" id="ARBA00022729"/>
    </source>
</evidence>
<reference evidence="7" key="1">
    <citation type="submission" date="2017-05" db="EMBL/GenBank/DDBJ databases">
        <authorList>
            <person name="Sung H."/>
        </authorList>
    </citation>
    <scope>NUCLEOTIDE SEQUENCE [LARGE SCALE GENOMIC DNA]</scope>
    <source>
        <strain evidence="7">AR23208</strain>
    </source>
</reference>
<dbReference type="InterPro" id="IPR016047">
    <property type="entry name" value="M23ase_b-sheet_dom"/>
</dbReference>
<feature type="domain" description="Peptidoglycan hydrolase PcsB coiled-coil" evidence="5">
    <location>
        <begin position="89"/>
        <end position="160"/>
    </location>
</feature>
<organism evidence="6 7">
    <name type="scientific">Tumebacillus avium</name>
    <dbReference type="NCBI Taxonomy" id="1903704"/>
    <lineage>
        <taxon>Bacteria</taxon>
        <taxon>Bacillati</taxon>
        <taxon>Bacillota</taxon>
        <taxon>Bacilli</taxon>
        <taxon>Bacillales</taxon>
        <taxon>Alicyclobacillaceae</taxon>
        <taxon>Tumebacillus</taxon>
    </lineage>
</organism>
<feature type="chain" id="PRO_5012417526" evidence="3">
    <location>
        <begin position="40"/>
        <end position="356"/>
    </location>
</feature>
<proteinExistence type="predicted"/>
<dbReference type="PANTHER" id="PTHR21666">
    <property type="entry name" value="PEPTIDASE-RELATED"/>
    <property type="match status" value="1"/>
</dbReference>
<evidence type="ECO:0000259" key="5">
    <source>
        <dbReference type="Pfam" id="PF24568"/>
    </source>
</evidence>
<dbReference type="InterPro" id="IPR050570">
    <property type="entry name" value="Cell_wall_metabolism_enzyme"/>
</dbReference>
<dbReference type="GO" id="GO:0004222">
    <property type="term" value="F:metalloendopeptidase activity"/>
    <property type="evidence" value="ECO:0007669"/>
    <property type="project" value="TreeGrafter"/>
</dbReference>
<dbReference type="CDD" id="cd12797">
    <property type="entry name" value="M23_peptidase"/>
    <property type="match status" value="1"/>
</dbReference>
<dbReference type="Proteomes" id="UP000195437">
    <property type="component" value="Chromosome"/>
</dbReference>
<dbReference type="InterPro" id="IPR057309">
    <property type="entry name" value="PcsB_CC"/>
</dbReference>
<dbReference type="Gene3D" id="2.70.70.10">
    <property type="entry name" value="Glucose Permease (Domain IIA)"/>
    <property type="match status" value="1"/>
</dbReference>
<evidence type="ECO:0000256" key="3">
    <source>
        <dbReference type="SAM" id="SignalP"/>
    </source>
</evidence>
<dbReference type="InterPro" id="IPR011055">
    <property type="entry name" value="Dup_hybrid_motif"/>
</dbReference>
<evidence type="ECO:0000259" key="4">
    <source>
        <dbReference type="Pfam" id="PF01551"/>
    </source>
</evidence>
<gene>
    <name evidence="6" type="ORF">CBW65_09010</name>
</gene>
<dbReference type="EMBL" id="CP021434">
    <property type="protein sequence ID" value="ARU61157.1"/>
    <property type="molecule type" value="Genomic_DNA"/>
</dbReference>